<dbReference type="Gene3D" id="1.10.1220.10">
    <property type="entry name" value="Met repressor-like"/>
    <property type="match status" value="1"/>
</dbReference>
<sequence length="111" mass="12078">MSDSTRATNAGYGQIKTLAVRLSEDVRAQLDVIAQLNDRTVTDEIRLAIEAWIEKTKSDPSVLQRAQFVRDEIEREAATKRGAIEAIFNKPTGKPKTSSSSSPDAEKGGSS</sequence>
<accession>A0ABP7FC55</accession>
<feature type="region of interest" description="Disordered" evidence="1">
    <location>
        <begin position="82"/>
        <end position="111"/>
    </location>
</feature>
<evidence type="ECO:0000313" key="2">
    <source>
        <dbReference type="EMBL" id="GAA3734794.1"/>
    </source>
</evidence>
<dbReference type="InterPro" id="IPR013321">
    <property type="entry name" value="Arc_rbn_hlx_hlx"/>
</dbReference>
<name>A0ABP7FC55_9MICO</name>
<keyword evidence="3" id="KW-1185">Reference proteome</keyword>
<reference evidence="3" key="1">
    <citation type="journal article" date="2019" name="Int. J. Syst. Evol. Microbiol.">
        <title>The Global Catalogue of Microorganisms (GCM) 10K type strain sequencing project: providing services to taxonomists for standard genome sequencing and annotation.</title>
        <authorList>
            <consortium name="The Broad Institute Genomics Platform"/>
            <consortium name="The Broad Institute Genome Sequencing Center for Infectious Disease"/>
            <person name="Wu L."/>
            <person name="Ma J."/>
        </authorList>
    </citation>
    <scope>NUCLEOTIDE SEQUENCE [LARGE SCALE GENOMIC DNA]</scope>
    <source>
        <strain evidence="3">JCM 16949</strain>
    </source>
</reference>
<dbReference type="Proteomes" id="UP001501004">
    <property type="component" value="Unassembled WGS sequence"/>
</dbReference>
<proteinExistence type="predicted"/>
<organism evidence="2 3">
    <name type="scientific">Leifsonella bigeumensis</name>
    <dbReference type="NCBI Taxonomy" id="433643"/>
    <lineage>
        <taxon>Bacteria</taxon>
        <taxon>Bacillati</taxon>
        <taxon>Actinomycetota</taxon>
        <taxon>Actinomycetes</taxon>
        <taxon>Micrococcales</taxon>
        <taxon>Microbacteriaceae</taxon>
        <taxon>Leifsonella</taxon>
    </lineage>
</organism>
<protein>
    <recommendedName>
        <fullName evidence="4">Ribbon-helix-helix protein CopG domain-containing protein</fullName>
    </recommendedName>
</protein>
<evidence type="ECO:0000313" key="3">
    <source>
        <dbReference type="Proteomes" id="UP001501004"/>
    </source>
</evidence>
<dbReference type="EMBL" id="BAABAE010000002">
    <property type="protein sequence ID" value="GAA3734794.1"/>
    <property type="molecule type" value="Genomic_DNA"/>
</dbReference>
<evidence type="ECO:0008006" key="4">
    <source>
        <dbReference type="Google" id="ProtNLM"/>
    </source>
</evidence>
<dbReference type="SUPFAM" id="SSF47598">
    <property type="entry name" value="Ribbon-helix-helix"/>
    <property type="match status" value="1"/>
</dbReference>
<evidence type="ECO:0000256" key="1">
    <source>
        <dbReference type="SAM" id="MobiDB-lite"/>
    </source>
</evidence>
<dbReference type="InterPro" id="IPR010985">
    <property type="entry name" value="Ribbon_hlx_hlx"/>
</dbReference>
<gene>
    <name evidence="2" type="ORF">GCM10022239_08660</name>
</gene>
<dbReference type="RefSeq" id="WP_344754076.1">
    <property type="nucleotide sequence ID" value="NZ_BAABAE010000002.1"/>
</dbReference>
<feature type="compositionally biased region" description="Low complexity" evidence="1">
    <location>
        <begin position="90"/>
        <end position="103"/>
    </location>
</feature>
<comment type="caution">
    <text evidence="2">The sequence shown here is derived from an EMBL/GenBank/DDBJ whole genome shotgun (WGS) entry which is preliminary data.</text>
</comment>